<reference evidence="1 2" key="1">
    <citation type="submission" date="2018-10" db="EMBL/GenBank/DDBJ databases">
        <title>Bacillus Keqinensis sp. nov., a moderately halophilic bacterium isolated from a saline-alkaline lake.</title>
        <authorList>
            <person name="Wang H."/>
        </authorList>
    </citation>
    <scope>NUCLEOTIDE SEQUENCE [LARGE SCALE GENOMIC DNA]</scope>
    <source>
        <strain evidence="1 2">KQ-3</strain>
    </source>
</reference>
<dbReference type="GO" id="GO:0160105">
    <property type="term" value="F:tRNA (adenine(22)-N1)-methyltransferase activity"/>
    <property type="evidence" value="ECO:0007669"/>
    <property type="project" value="InterPro"/>
</dbReference>
<dbReference type="OrthoDB" id="5881184at2"/>
<keyword evidence="1" id="KW-0489">Methyltransferase</keyword>
<keyword evidence="2" id="KW-1185">Reference proteome</keyword>
<sequence>MKPQELSERLKKVASYIPEGSRLADIGSDHAKLPCYALERGLIITAVAGEVNEGPLNAANRNIRAKGMEESIHAKLGDGLQVLDGETVDVITIAGMGGPLIVRILEDGKKRLGASVQRLILQPNVASDHVRKWLYDNQWSLIDEQILEEDGHIYEILVAARSEAPEAAYNKHELEKEMWLGPFLMKQKNSAFELKWSKEREQLKKVKEQLSKGGNTAALTEKKKKIDQYLIWLEEELS</sequence>
<dbReference type="PANTHER" id="PTHR38451">
    <property type="entry name" value="TRNA (ADENINE(22)-N(1))-METHYLTRANSFERASE"/>
    <property type="match status" value="1"/>
</dbReference>
<accession>A0A3M7TTC7</accession>
<organism evidence="1 2">
    <name type="scientific">Alteribacter keqinensis</name>
    <dbReference type="NCBI Taxonomy" id="2483800"/>
    <lineage>
        <taxon>Bacteria</taxon>
        <taxon>Bacillati</taxon>
        <taxon>Bacillota</taxon>
        <taxon>Bacilli</taxon>
        <taxon>Bacillales</taxon>
        <taxon>Bacillaceae</taxon>
        <taxon>Alteribacter</taxon>
    </lineage>
</organism>
<dbReference type="EMBL" id="RHIB01000001">
    <property type="protein sequence ID" value="RNA68886.1"/>
    <property type="molecule type" value="Genomic_DNA"/>
</dbReference>
<dbReference type="InterPro" id="IPR006901">
    <property type="entry name" value="TrmK"/>
</dbReference>
<comment type="caution">
    <text evidence="1">The sequence shown here is derived from an EMBL/GenBank/DDBJ whole genome shotgun (WGS) entry which is preliminary data.</text>
</comment>
<dbReference type="AlphaFoldDB" id="A0A3M7TTC7"/>
<dbReference type="Gene3D" id="1.10.287.1890">
    <property type="match status" value="1"/>
</dbReference>
<dbReference type="GO" id="GO:0032259">
    <property type="term" value="P:methylation"/>
    <property type="evidence" value="ECO:0007669"/>
    <property type="project" value="UniProtKB-KW"/>
</dbReference>
<dbReference type="Proteomes" id="UP000278746">
    <property type="component" value="Unassembled WGS sequence"/>
</dbReference>
<dbReference type="Pfam" id="PF04816">
    <property type="entry name" value="TrmK"/>
    <property type="match status" value="1"/>
</dbReference>
<dbReference type="RefSeq" id="WP_122896408.1">
    <property type="nucleotide sequence ID" value="NZ_RHIB01000001.1"/>
</dbReference>
<dbReference type="PANTHER" id="PTHR38451:SF1">
    <property type="entry name" value="TRNA (ADENINE(22)-N(1))-METHYLTRANSFERASE"/>
    <property type="match status" value="1"/>
</dbReference>
<protein>
    <submittedName>
        <fullName evidence="1">tRNA (Adenine(22)-N(1))-methyltransferase TrmK</fullName>
    </submittedName>
</protein>
<dbReference type="PIRSF" id="PIRSF018637">
    <property type="entry name" value="TrmK"/>
    <property type="match status" value="1"/>
</dbReference>
<keyword evidence="1" id="KW-0808">Transferase</keyword>
<evidence type="ECO:0000313" key="1">
    <source>
        <dbReference type="EMBL" id="RNA68886.1"/>
    </source>
</evidence>
<proteinExistence type="predicted"/>
<dbReference type="InterPro" id="IPR029063">
    <property type="entry name" value="SAM-dependent_MTases_sf"/>
</dbReference>
<dbReference type="SUPFAM" id="SSF53335">
    <property type="entry name" value="S-adenosyl-L-methionine-dependent methyltransferases"/>
    <property type="match status" value="1"/>
</dbReference>
<dbReference type="Gene3D" id="3.40.50.150">
    <property type="entry name" value="Vaccinia Virus protein VP39"/>
    <property type="match status" value="1"/>
</dbReference>
<gene>
    <name evidence="1" type="ORF">EBO34_02665</name>
</gene>
<evidence type="ECO:0000313" key="2">
    <source>
        <dbReference type="Proteomes" id="UP000278746"/>
    </source>
</evidence>
<name>A0A3M7TTC7_9BACI</name>